<evidence type="ECO:0000313" key="1">
    <source>
        <dbReference type="EMBL" id="NEN79782.1"/>
    </source>
</evidence>
<accession>A0A6P0HM72</accession>
<name>A0A6P0HM72_9ACTN</name>
<proteinExistence type="predicted"/>
<reference evidence="1 2" key="1">
    <citation type="journal article" date="2014" name="Int. J. Syst. Evol. Microbiol.">
        <title>Nocardioides zeae sp. nov., isolated from the stem of Zea mays.</title>
        <authorList>
            <person name="Glaeser S.P."/>
            <person name="McInroy J.A."/>
            <person name="Busse H.J."/>
            <person name="Kampfer P."/>
        </authorList>
    </citation>
    <scope>NUCLEOTIDE SEQUENCE [LARGE SCALE GENOMIC DNA]</scope>
    <source>
        <strain evidence="1 2">JCM 30728</strain>
    </source>
</reference>
<dbReference type="RefSeq" id="WP_163773334.1">
    <property type="nucleotide sequence ID" value="NZ_JAAGXA010000012.1"/>
</dbReference>
<comment type="caution">
    <text evidence="1">The sequence shown here is derived from an EMBL/GenBank/DDBJ whole genome shotgun (WGS) entry which is preliminary data.</text>
</comment>
<dbReference type="Proteomes" id="UP000468687">
    <property type="component" value="Unassembled WGS sequence"/>
</dbReference>
<keyword evidence="2" id="KW-1185">Reference proteome</keyword>
<protein>
    <submittedName>
        <fullName evidence="1">Uncharacterized protein</fullName>
    </submittedName>
</protein>
<organism evidence="1 2">
    <name type="scientific">Nocardioides zeae</name>
    <dbReference type="NCBI Taxonomy" id="1457234"/>
    <lineage>
        <taxon>Bacteria</taxon>
        <taxon>Bacillati</taxon>
        <taxon>Actinomycetota</taxon>
        <taxon>Actinomycetes</taxon>
        <taxon>Propionibacteriales</taxon>
        <taxon>Nocardioidaceae</taxon>
        <taxon>Nocardioides</taxon>
    </lineage>
</organism>
<dbReference type="EMBL" id="JAAGXA010000012">
    <property type="protein sequence ID" value="NEN79782.1"/>
    <property type="molecule type" value="Genomic_DNA"/>
</dbReference>
<evidence type="ECO:0000313" key="2">
    <source>
        <dbReference type="Proteomes" id="UP000468687"/>
    </source>
</evidence>
<sequence length="355" mass="40117">MLIDQFQEFAARLEERIDRSQPEAREGGHIGPLAAAELRESRELLNVDPARLLHEIVSNPAGMPSQPWDNNFGHPGLTLVESENFRVDVIYWLQNACSIHSHVSCGAFAAMRGRRLHVAYEYDLERAWDDVTSTGTLTQKLREIMRVPDVHEISPNLTHELYWIEKPAVTVSVRCRTHPSDAEHRPYDFMVPGLRYVPAAFQSESTVSRWLSGLQLLLRANKKLFRDALDLAAREAPATFLVHALRDLADIPEADMEMLLRRMSELRADGLIESVRDVVDEFRRRDVFSGMYVPNIHAQFLAAVLWSGATGEDFVSLCRAEGYDDPYRLMADHAATLVAKNAAAAPYLRAVEESI</sequence>
<gene>
    <name evidence="1" type="ORF">G3T38_16045</name>
</gene>
<dbReference type="AlphaFoldDB" id="A0A6P0HM72"/>